<evidence type="ECO:0000313" key="3">
    <source>
        <dbReference type="Proteomes" id="UP001595548"/>
    </source>
</evidence>
<name>A0ABV7I076_9GAMM</name>
<dbReference type="PROSITE" id="PS51257">
    <property type="entry name" value="PROKAR_LIPOPROTEIN"/>
    <property type="match status" value="1"/>
</dbReference>
<feature type="signal peptide" evidence="1">
    <location>
        <begin position="1"/>
        <end position="23"/>
    </location>
</feature>
<dbReference type="RefSeq" id="WP_382418484.1">
    <property type="nucleotide sequence ID" value="NZ_AP031500.1"/>
</dbReference>
<evidence type="ECO:0000313" key="2">
    <source>
        <dbReference type="EMBL" id="MFC3156971.1"/>
    </source>
</evidence>
<accession>A0ABV7I076</accession>
<evidence type="ECO:0000256" key="1">
    <source>
        <dbReference type="SAM" id="SignalP"/>
    </source>
</evidence>
<keyword evidence="1" id="KW-0732">Signal</keyword>
<organism evidence="2 3">
    <name type="scientific">Gilvimarinus japonicus</name>
    <dbReference type="NCBI Taxonomy" id="1796469"/>
    <lineage>
        <taxon>Bacteria</taxon>
        <taxon>Pseudomonadati</taxon>
        <taxon>Pseudomonadota</taxon>
        <taxon>Gammaproteobacteria</taxon>
        <taxon>Cellvibrionales</taxon>
        <taxon>Cellvibrionaceae</taxon>
        <taxon>Gilvimarinus</taxon>
    </lineage>
</organism>
<keyword evidence="3" id="KW-1185">Reference proteome</keyword>
<reference evidence="3" key="1">
    <citation type="journal article" date="2019" name="Int. J. Syst. Evol. Microbiol.">
        <title>The Global Catalogue of Microorganisms (GCM) 10K type strain sequencing project: providing services to taxonomists for standard genome sequencing and annotation.</title>
        <authorList>
            <consortium name="The Broad Institute Genomics Platform"/>
            <consortium name="The Broad Institute Genome Sequencing Center for Infectious Disease"/>
            <person name="Wu L."/>
            <person name="Ma J."/>
        </authorList>
    </citation>
    <scope>NUCLEOTIDE SEQUENCE [LARGE SCALE GENOMIC DNA]</scope>
    <source>
        <strain evidence="3">KCTC 52141</strain>
    </source>
</reference>
<dbReference type="InterPro" id="IPR025488">
    <property type="entry name" value="DUF4380"/>
</dbReference>
<feature type="chain" id="PRO_5046359015" evidence="1">
    <location>
        <begin position="24"/>
        <end position="318"/>
    </location>
</feature>
<gene>
    <name evidence="2" type="ORF">ACFOEB_17310</name>
</gene>
<dbReference type="EMBL" id="JBHRTL010000031">
    <property type="protein sequence ID" value="MFC3156971.1"/>
    <property type="molecule type" value="Genomic_DNA"/>
</dbReference>
<proteinExistence type="predicted"/>
<sequence>MRLCPLIIVVIMIVGCGPAPSSATSPSAGQAVTPPDYVTLSPNSIKFRRGDLTLNINPAAGGRISSLRFAGKERLITQREAKGNNWGSVLWPSPQQSWGWPPPATLDSKPYQVSVTETGVRLSSEIDPELKVSFTKHYRLGDIANTLVATYRITNHADQAVTLAPWEITRLPAAGAVFFPTGETEPVKGQFASLPLTAVDNISWFDYPANGIGPDNHKLMTDGEEGWLAYHNNDWLLVKVFDDVPSQLMAPGEGEIEVYANGENTYIELEQQGFLTTLMPGQALAWQVVWVCDRAAPNTDRTTLIKRARTLAGRARTL</sequence>
<dbReference type="Pfam" id="PF14315">
    <property type="entry name" value="DUF4380"/>
    <property type="match status" value="1"/>
</dbReference>
<dbReference type="Proteomes" id="UP001595548">
    <property type="component" value="Unassembled WGS sequence"/>
</dbReference>
<comment type="caution">
    <text evidence="2">The sequence shown here is derived from an EMBL/GenBank/DDBJ whole genome shotgun (WGS) entry which is preliminary data.</text>
</comment>
<protein>
    <submittedName>
        <fullName evidence="2">DUF4380 domain-containing protein</fullName>
    </submittedName>
</protein>